<protein>
    <submittedName>
        <fullName evidence="5">Biotin-dependent carboxylase-like uncharacterized protein</fullName>
    </submittedName>
</protein>
<proteinExistence type="predicted"/>
<dbReference type="GO" id="GO:0016787">
    <property type="term" value="F:hydrolase activity"/>
    <property type="evidence" value="ECO:0007669"/>
    <property type="project" value="UniProtKB-KW"/>
</dbReference>
<dbReference type="PANTHER" id="PTHR43309">
    <property type="entry name" value="5-OXOPROLINASE SUBUNIT C"/>
    <property type="match status" value="1"/>
</dbReference>
<dbReference type="SUPFAM" id="SSF50891">
    <property type="entry name" value="Cyclophilin-like"/>
    <property type="match status" value="1"/>
</dbReference>
<accession>A0A4R2QUV1</accession>
<keyword evidence="3" id="KW-0067">ATP-binding</keyword>
<dbReference type="PANTHER" id="PTHR43309:SF3">
    <property type="entry name" value="5-OXOPROLINASE SUBUNIT C"/>
    <property type="match status" value="1"/>
</dbReference>
<gene>
    <name evidence="5" type="ORF">EV191_10464</name>
</gene>
<evidence type="ECO:0000256" key="1">
    <source>
        <dbReference type="ARBA" id="ARBA00022741"/>
    </source>
</evidence>
<evidence type="ECO:0000313" key="5">
    <source>
        <dbReference type="EMBL" id="TCP53497.1"/>
    </source>
</evidence>
<dbReference type="Pfam" id="PF02626">
    <property type="entry name" value="CT_A_B"/>
    <property type="match status" value="1"/>
</dbReference>
<organism evidence="5 6">
    <name type="scientific">Tamaricihabitans halophyticus</name>
    <dbReference type="NCBI Taxonomy" id="1262583"/>
    <lineage>
        <taxon>Bacteria</taxon>
        <taxon>Bacillati</taxon>
        <taxon>Actinomycetota</taxon>
        <taxon>Actinomycetes</taxon>
        <taxon>Pseudonocardiales</taxon>
        <taxon>Pseudonocardiaceae</taxon>
        <taxon>Tamaricihabitans</taxon>
    </lineage>
</organism>
<evidence type="ECO:0000256" key="2">
    <source>
        <dbReference type="ARBA" id="ARBA00022801"/>
    </source>
</evidence>
<evidence type="ECO:0000259" key="4">
    <source>
        <dbReference type="SMART" id="SM00797"/>
    </source>
</evidence>
<dbReference type="InterPro" id="IPR029000">
    <property type="entry name" value="Cyclophilin-like_dom_sf"/>
</dbReference>
<comment type="caution">
    <text evidence="5">The sequence shown here is derived from an EMBL/GenBank/DDBJ whole genome shotgun (WGS) entry which is preliminary data.</text>
</comment>
<dbReference type="GO" id="GO:0005524">
    <property type="term" value="F:ATP binding"/>
    <property type="evidence" value="ECO:0007669"/>
    <property type="project" value="UniProtKB-KW"/>
</dbReference>
<name>A0A4R2QUV1_9PSEU</name>
<dbReference type="OrthoDB" id="9768696at2"/>
<dbReference type="NCBIfam" id="TIGR00724">
    <property type="entry name" value="urea_amlyse_rel"/>
    <property type="match status" value="1"/>
</dbReference>
<dbReference type="EMBL" id="SLXQ01000004">
    <property type="protein sequence ID" value="TCP53497.1"/>
    <property type="molecule type" value="Genomic_DNA"/>
</dbReference>
<dbReference type="SMART" id="SM00797">
    <property type="entry name" value="AHS2"/>
    <property type="match status" value="1"/>
</dbReference>
<keyword evidence="1" id="KW-0547">Nucleotide-binding</keyword>
<sequence length="288" mass="29670">MSELCIVATGPLSTVQDLGRHGLAEIGVGASGAADQGSFRLANRLLGNPESAAAIEVTLGGLVVRAPCPLTIAITGAPCPIMVGNRSEALNTVLRLPAEVPLRLGQPDHGLRSYLGVRGGIDLPPVLGSRSTDLLAGIGPAALRAGDTVPVGPAPSRFPVLDTAPVDGPAAGDRTLRVRLGPRHDWFTEEAINCLLTARYEATSESNRVGMRLAGPPLHRAEPAELPSEGAVTGALQVPPAGLPTLFLADHPITGGYPVIAVVRAADLDAAAQIRPGTGLRFRLDTIH</sequence>
<feature type="domain" description="Carboxyltransferase" evidence="4">
    <location>
        <begin position="25"/>
        <end position="287"/>
    </location>
</feature>
<evidence type="ECO:0000256" key="3">
    <source>
        <dbReference type="ARBA" id="ARBA00022840"/>
    </source>
</evidence>
<dbReference type="RefSeq" id="WP_132877225.1">
    <property type="nucleotide sequence ID" value="NZ_SLXQ01000004.1"/>
</dbReference>
<dbReference type="AlphaFoldDB" id="A0A4R2QUV1"/>
<dbReference type="InterPro" id="IPR003778">
    <property type="entry name" value="CT_A_B"/>
</dbReference>
<reference evidence="5 6" key="1">
    <citation type="submission" date="2019-03" db="EMBL/GenBank/DDBJ databases">
        <title>Genomic Encyclopedia of Type Strains, Phase IV (KMG-IV): sequencing the most valuable type-strain genomes for metagenomic binning, comparative biology and taxonomic classification.</title>
        <authorList>
            <person name="Goeker M."/>
        </authorList>
    </citation>
    <scope>NUCLEOTIDE SEQUENCE [LARGE SCALE GENOMIC DNA]</scope>
    <source>
        <strain evidence="5 6">DSM 45765</strain>
    </source>
</reference>
<keyword evidence="2" id="KW-0378">Hydrolase</keyword>
<dbReference type="Gene3D" id="2.40.100.10">
    <property type="entry name" value="Cyclophilin-like"/>
    <property type="match status" value="1"/>
</dbReference>
<dbReference type="InterPro" id="IPR052708">
    <property type="entry name" value="PxpC"/>
</dbReference>
<evidence type="ECO:0000313" key="6">
    <source>
        <dbReference type="Proteomes" id="UP000294911"/>
    </source>
</evidence>
<dbReference type="Proteomes" id="UP000294911">
    <property type="component" value="Unassembled WGS sequence"/>
</dbReference>
<keyword evidence="6" id="KW-1185">Reference proteome</keyword>